<evidence type="ECO:0000313" key="10">
    <source>
        <dbReference type="EMBL" id="OQR68166.1"/>
    </source>
</evidence>
<evidence type="ECO:0000256" key="7">
    <source>
        <dbReference type="ARBA" id="ARBA00023033"/>
    </source>
</evidence>
<evidence type="ECO:0000256" key="4">
    <source>
        <dbReference type="ARBA" id="ARBA00022723"/>
    </source>
</evidence>
<dbReference type="GO" id="GO:0005506">
    <property type="term" value="F:iron ion binding"/>
    <property type="evidence" value="ECO:0007669"/>
    <property type="project" value="InterPro"/>
</dbReference>
<proteinExistence type="inferred from homology"/>
<dbReference type="Gene3D" id="1.10.630.10">
    <property type="entry name" value="Cytochrome P450"/>
    <property type="match status" value="1"/>
</dbReference>
<feature type="binding site" description="axial binding residue" evidence="8">
    <location>
        <position position="471"/>
    </location>
    <ligand>
        <name>heme</name>
        <dbReference type="ChEBI" id="CHEBI:30413"/>
    </ligand>
    <ligandPart>
        <name>Fe</name>
        <dbReference type="ChEBI" id="CHEBI:18248"/>
    </ligandPart>
</feature>
<reference evidence="10 11" key="1">
    <citation type="journal article" date="2017" name="Gigascience">
        <title>Draft genome of the honey bee ectoparasitic mite, Tropilaelaps mercedesae, is shaped by the parasitic life history.</title>
        <authorList>
            <person name="Dong X."/>
            <person name="Armstrong S.D."/>
            <person name="Xia D."/>
            <person name="Makepeace B.L."/>
            <person name="Darby A.C."/>
            <person name="Kadowaki T."/>
        </authorList>
    </citation>
    <scope>NUCLEOTIDE SEQUENCE [LARGE SCALE GENOMIC DNA]</scope>
    <source>
        <strain evidence="10">Wuxi-XJTLU</strain>
    </source>
</reference>
<keyword evidence="4 8" id="KW-0479">Metal-binding</keyword>
<keyword evidence="5 9" id="KW-0560">Oxidoreductase</keyword>
<dbReference type="PANTHER" id="PTHR24279:SF120">
    <property type="entry name" value="CYTOCHROME P450"/>
    <property type="match status" value="1"/>
</dbReference>
<dbReference type="Pfam" id="PF00067">
    <property type="entry name" value="p450"/>
    <property type="match status" value="1"/>
</dbReference>
<evidence type="ECO:0000256" key="3">
    <source>
        <dbReference type="ARBA" id="ARBA00022617"/>
    </source>
</evidence>
<evidence type="ECO:0000256" key="8">
    <source>
        <dbReference type="PIRSR" id="PIRSR602401-1"/>
    </source>
</evidence>
<dbReference type="EMBL" id="MNPL01025689">
    <property type="protein sequence ID" value="OQR68166.1"/>
    <property type="molecule type" value="Genomic_DNA"/>
</dbReference>
<dbReference type="InterPro" id="IPR002401">
    <property type="entry name" value="Cyt_P450_E_grp-I"/>
</dbReference>
<dbReference type="SUPFAM" id="SSF48264">
    <property type="entry name" value="Cytochrome P450"/>
    <property type="match status" value="1"/>
</dbReference>
<organism evidence="10 11">
    <name type="scientific">Tropilaelaps mercedesae</name>
    <dbReference type="NCBI Taxonomy" id="418985"/>
    <lineage>
        <taxon>Eukaryota</taxon>
        <taxon>Metazoa</taxon>
        <taxon>Ecdysozoa</taxon>
        <taxon>Arthropoda</taxon>
        <taxon>Chelicerata</taxon>
        <taxon>Arachnida</taxon>
        <taxon>Acari</taxon>
        <taxon>Parasitiformes</taxon>
        <taxon>Mesostigmata</taxon>
        <taxon>Gamasina</taxon>
        <taxon>Dermanyssoidea</taxon>
        <taxon>Laelapidae</taxon>
        <taxon>Tropilaelaps</taxon>
    </lineage>
</organism>
<keyword evidence="3 8" id="KW-0349">Heme</keyword>
<dbReference type="PANTHER" id="PTHR24279">
    <property type="entry name" value="CYTOCHROME P450"/>
    <property type="match status" value="1"/>
</dbReference>
<dbReference type="InterPro" id="IPR036396">
    <property type="entry name" value="Cyt_P450_sf"/>
</dbReference>
<dbReference type="PRINTS" id="PR00385">
    <property type="entry name" value="P450"/>
</dbReference>
<dbReference type="GO" id="GO:0020037">
    <property type="term" value="F:heme binding"/>
    <property type="evidence" value="ECO:0007669"/>
    <property type="project" value="InterPro"/>
</dbReference>
<dbReference type="FunCoup" id="A0A1V9X438">
    <property type="interactions" value="6"/>
</dbReference>
<dbReference type="OrthoDB" id="3945418at2759"/>
<dbReference type="STRING" id="418985.A0A1V9X438"/>
<comment type="similarity">
    <text evidence="2 9">Belongs to the cytochrome P450 family.</text>
</comment>
<dbReference type="InterPro" id="IPR017972">
    <property type="entry name" value="Cyt_P450_CS"/>
</dbReference>
<dbReference type="InParanoid" id="A0A1V9X438"/>
<evidence type="ECO:0000256" key="9">
    <source>
        <dbReference type="RuleBase" id="RU000461"/>
    </source>
</evidence>
<sequence length="515" mass="59600">MNCRSSSRALKVVKHCIRNQIANFTRSTAATTSSFDTVSNPSSPTSTEIGKPFQDIPRIISIPYFGSNWIYWPLVGRYDPDKPHHVARDIYKRYGKIVVEHLGGRYPLVRLFDANDIEILYKSEGPTPFRIGSAAFKKYRSSRPQWYHNIGYLTMQGEEWYKYRSKTQPYTLKPRTIMSYVPSMNDVAEEALQLIRNYQSKFGPGQWNCLRLLYKWSLESVLYVALDKRLRCMSTELPVGCDADRILKSMDMIFECLQIFGYRLPLWRYFRTPSWNNFEKAMDVFTEVIFRNIKEAQRTPNNDTQMTILQHMLSRDDLLYEDIVALMSDFLLGGADTTSNTAAFLLYNMAIHPDAQDKAFEEVSRLMAGRENNAVTFDDLNNIPFIKACLKESLRLFPSITGVYRKFDKNVIMSGYHIPKGTVVFADFYITGRNPLYFSSPEKFLPERWISKTNNYHAYGSLPFSFGPRMCLGRRIAELEIWTLMIKVSCRNINGLSALPHTVHRTAPFIICVYS</sequence>
<dbReference type="PRINTS" id="PR00463">
    <property type="entry name" value="EP450I"/>
</dbReference>
<dbReference type="AlphaFoldDB" id="A0A1V9X438"/>
<name>A0A1V9X438_9ACAR</name>
<dbReference type="GO" id="GO:0016705">
    <property type="term" value="F:oxidoreductase activity, acting on paired donors, with incorporation or reduction of molecular oxygen"/>
    <property type="evidence" value="ECO:0007669"/>
    <property type="project" value="InterPro"/>
</dbReference>
<dbReference type="PROSITE" id="PS00086">
    <property type="entry name" value="CYTOCHROME_P450"/>
    <property type="match status" value="1"/>
</dbReference>
<evidence type="ECO:0000256" key="1">
    <source>
        <dbReference type="ARBA" id="ARBA00001971"/>
    </source>
</evidence>
<dbReference type="Proteomes" id="UP000192247">
    <property type="component" value="Unassembled WGS sequence"/>
</dbReference>
<comment type="caution">
    <text evidence="10">The sequence shown here is derived from an EMBL/GenBank/DDBJ whole genome shotgun (WGS) entry which is preliminary data.</text>
</comment>
<dbReference type="GO" id="GO:0004497">
    <property type="term" value="F:monooxygenase activity"/>
    <property type="evidence" value="ECO:0007669"/>
    <property type="project" value="UniProtKB-KW"/>
</dbReference>
<dbReference type="InterPro" id="IPR050479">
    <property type="entry name" value="CYP11_CYP27_families"/>
</dbReference>
<protein>
    <submittedName>
        <fullName evidence="10">Putative cytochrome P450 49a1-like</fullName>
    </submittedName>
</protein>
<keyword evidence="6 8" id="KW-0408">Iron</keyword>
<keyword evidence="11" id="KW-1185">Reference proteome</keyword>
<evidence type="ECO:0000256" key="5">
    <source>
        <dbReference type="ARBA" id="ARBA00023002"/>
    </source>
</evidence>
<accession>A0A1V9X438</accession>
<keyword evidence="7 9" id="KW-0503">Monooxygenase</keyword>
<dbReference type="CDD" id="cd11054">
    <property type="entry name" value="CYP24A1-like"/>
    <property type="match status" value="1"/>
</dbReference>
<evidence type="ECO:0000256" key="6">
    <source>
        <dbReference type="ARBA" id="ARBA00023004"/>
    </source>
</evidence>
<dbReference type="InterPro" id="IPR001128">
    <property type="entry name" value="Cyt_P450"/>
</dbReference>
<evidence type="ECO:0000256" key="2">
    <source>
        <dbReference type="ARBA" id="ARBA00010617"/>
    </source>
</evidence>
<evidence type="ECO:0000313" key="11">
    <source>
        <dbReference type="Proteomes" id="UP000192247"/>
    </source>
</evidence>
<gene>
    <name evidence="10" type="ORF">BIW11_13084</name>
</gene>
<comment type="cofactor">
    <cofactor evidence="1 8">
        <name>heme</name>
        <dbReference type="ChEBI" id="CHEBI:30413"/>
    </cofactor>
</comment>